<evidence type="ECO:0000256" key="4">
    <source>
        <dbReference type="ARBA" id="ARBA00022723"/>
    </source>
</evidence>
<evidence type="ECO:0000256" key="1">
    <source>
        <dbReference type="ARBA" id="ARBA00001033"/>
    </source>
</evidence>
<dbReference type="GO" id="GO:0007165">
    <property type="term" value="P:signal transduction"/>
    <property type="evidence" value="ECO:0007669"/>
    <property type="project" value="TreeGrafter"/>
</dbReference>
<dbReference type="Gene3D" id="3.30.540.10">
    <property type="entry name" value="Fructose-1,6-Bisphosphatase, subunit A, domain 1"/>
    <property type="match status" value="1"/>
</dbReference>
<dbReference type="AlphaFoldDB" id="A0AAD6NLG4"/>
<dbReference type="GO" id="GO:0006020">
    <property type="term" value="P:inositol metabolic process"/>
    <property type="evidence" value="ECO:0007669"/>
    <property type="project" value="TreeGrafter"/>
</dbReference>
<dbReference type="EC" id="3.1.3.25" evidence="7"/>
<dbReference type="FunFam" id="3.40.190.80:FF:000012">
    <property type="entry name" value="Inositol-1-monophosphatase"/>
    <property type="match status" value="1"/>
</dbReference>
<comment type="cofactor">
    <cofactor evidence="2 6 7">
        <name>Mg(2+)</name>
        <dbReference type="ChEBI" id="CHEBI:18420"/>
    </cofactor>
</comment>
<protein>
    <recommendedName>
        <fullName evidence="7">Inositol-1-monophosphatase</fullName>
        <ecNumber evidence="7">3.1.3.25</ecNumber>
    </recommendedName>
</protein>
<keyword evidence="4 6" id="KW-0479">Metal-binding</keyword>
<comment type="similarity">
    <text evidence="3 7">Belongs to the inositol monophosphatase superfamily.</text>
</comment>
<dbReference type="InterPro" id="IPR020550">
    <property type="entry name" value="Inositol_monophosphatase_CS"/>
</dbReference>
<evidence type="ECO:0000256" key="7">
    <source>
        <dbReference type="RuleBase" id="RU364068"/>
    </source>
</evidence>
<dbReference type="Proteomes" id="UP001221413">
    <property type="component" value="Unassembled WGS sequence"/>
</dbReference>
<accession>A0AAD6NLG4</accession>
<evidence type="ECO:0000313" key="8">
    <source>
        <dbReference type="EMBL" id="KAJ6262929.1"/>
    </source>
</evidence>
<comment type="pathway">
    <text evidence="7">Polyol metabolism; myo-inositol biosynthesis; myo-inositol from D-glucose 6-phosphate: step 2/2.</text>
</comment>
<keyword evidence="9" id="KW-1185">Reference proteome</keyword>
<feature type="binding site" evidence="6">
    <location>
        <position position="89"/>
    </location>
    <ligand>
        <name>Mg(2+)</name>
        <dbReference type="ChEBI" id="CHEBI:18420"/>
        <label>1</label>
        <note>catalytic</note>
    </ligand>
</feature>
<gene>
    <name evidence="8" type="ORF">Dda_1487</name>
</gene>
<proteinExistence type="inferred from homology"/>
<dbReference type="Gene3D" id="3.40.190.80">
    <property type="match status" value="1"/>
</dbReference>
<dbReference type="SUPFAM" id="SSF56655">
    <property type="entry name" value="Carbohydrate phosphatase"/>
    <property type="match status" value="1"/>
</dbReference>
<evidence type="ECO:0000256" key="6">
    <source>
        <dbReference type="PIRSR" id="PIRSR600760-2"/>
    </source>
</evidence>
<evidence type="ECO:0000313" key="9">
    <source>
        <dbReference type="Proteomes" id="UP001221413"/>
    </source>
</evidence>
<evidence type="ECO:0000256" key="2">
    <source>
        <dbReference type="ARBA" id="ARBA00001946"/>
    </source>
</evidence>
<comment type="catalytic activity">
    <reaction evidence="1 7">
        <text>a myo-inositol phosphate + H2O = myo-inositol + phosphate</text>
        <dbReference type="Rhea" id="RHEA:24056"/>
        <dbReference type="ChEBI" id="CHEBI:15377"/>
        <dbReference type="ChEBI" id="CHEBI:17268"/>
        <dbReference type="ChEBI" id="CHEBI:43474"/>
        <dbReference type="ChEBI" id="CHEBI:84139"/>
        <dbReference type="EC" id="3.1.3.25"/>
    </reaction>
</comment>
<evidence type="ECO:0000256" key="3">
    <source>
        <dbReference type="ARBA" id="ARBA00009759"/>
    </source>
</evidence>
<organism evidence="8 9">
    <name type="scientific">Drechslerella dactyloides</name>
    <name type="common">Nematode-trapping fungus</name>
    <name type="synonym">Arthrobotrys dactyloides</name>
    <dbReference type="NCBI Taxonomy" id="74499"/>
    <lineage>
        <taxon>Eukaryota</taxon>
        <taxon>Fungi</taxon>
        <taxon>Dikarya</taxon>
        <taxon>Ascomycota</taxon>
        <taxon>Pezizomycotina</taxon>
        <taxon>Orbiliomycetes</taxon>
        <taxon>Orbiliales</taxon>
        <taxon>Orbiliaceae</taxon>
        <taxon>Drechslerella</taxon>
    </lineage>
</organism>
<feature type="binding site" evidence="6">
    <location>
        <position position="251"/>
    </location>
    <ligand>
        <name>Mg(2+)</name>
        <dbReference type="ChEBI" id="CHEBI:18420"/>
        <label>1</label>
        <note>catalytic</note>
    </ligand>
</feature>
<dbReference type="InterPro" id="IPR033942">
    <property type="entry name" value="IMPase"/>
</dbReference>
<feature type="binding site" evidence="6">
    <location>
        <position position="91"/>
    </location>
    <ligand>
        <name>Mg(2+)</name>
        <dbReference type="ChEBI" id="CHEBI:18420"/>
        <label>1</label>
        <note>catalytic</note>
    </ligand>
</feature>
<keyword evidence="7" id="KW-0378">Hydrolase</keyword>
<dbReference type="CDD" id="cd01639">
    <property type="entry name" value="IMPase"/>
    <property type="match status" value="1"/>
</dbReference>
<name>A0AAD6NLG4_DREDA</name>
<feature type="binding site" evidence="6">
    <location>
        <position position="71"/>
    </location>
    <ligand>
        <name>Mg(2+)</name>
        <dbReference type="ChEBI" id="CHEBI:18420"/>
        <label>1</label>
        <note>catalytic</note>
    </ligand>
</feature>
<dbReference type="PRINTS" id="PR00377">
    <property type="entry name" value="IMPHPHTASES"/>
</dbReference>
<keyword evidence="5 6" id="KW-0460">Magnesium</keyword>
<comment type="caution">
    <text evidence="8">The sequence shown here is derived from an EMBL/GenBank/DDBJ whole genome shotgun (WGS) entry which is preliminary data.</text>
</comment>
<dbReference type="GO" id="GO:0046872">
    <property type="term" value="F:metal ion binding"/>
    <property type="evidence" value="ECO:0007669"/>
    <property type="project" value="UniProtKB-KW"/>
</dbReference>
<dbReference type="PANTHER" id="PTHR20854:SF4">
    <property type="entry name" value="INOSITOL-1-MONOPHOSPHATASE-RELATED"/>
    <property type="match status" value="1"/>
</dbReference>
<dbReference type="GO" id="GO:0046854">
    <property type="term" value="P:phosphatidylinositol phosphate biosynthetic process"/>
    <property type="evidence" value="ECO:0007669"/>
    <property type="project" value="InterPro"/>
</dbReference>
<dbReference type="PANTHER" id="PTHR20854">
    <property type="entry name" value="INOSITOL MONOPHOSPHATASE"/>
    <property type="match status" value="1"/>
</dbReference>
<dbReference type="PROSITE" id="PS00630">
    <property type="entry name" value="IMP_2"/>
    <property type="match status" value="1"/>
</dbReference>
<dbReference type="EMBL" id="JAQGDS010000002">
    <property type="protein sequence ID" value="KAJ6262929.1"/>
    <property type="molecule type" value="Genomic_DNA"/>
</dbReference>
<dbReference type="Pfam" id="PF00459">
    <property type="entry name" value="Inositol_P"/>
    <property type="match status" value="1"/>
</dbReference>
<sequence length="314" mass="34539">MTLAEHQQIHDFLVELALRAGQMMLDANPSAATSGSKKNSVDLVTDTDKSIEKMVLTNLKYKYPNYDLLGEESYIPGRKLSDVPTFICDPIDGTINFVHGVPVCNTPDSCGFCKEKQEKLTDYAQQNVCISLALVINKIPVIGVVYNPFQNRLFTAIKGKGAYLNRTERLPLRDRNEPLPGLNKALVAIEWGSERKGNNWDVRTKTMVKLASQGGSMCHSVRCQGSAALDMCGVAAGFLDIFWEGGCWAWDVAAGWCILTEAGGIVADANPGNWKPSVEGRRYLAVRSAPPGDQIAVVEELWDTMEGRFEFPGF</sequence>
<reference evidence="8" key="1">
    <citation type="submission" date="2023-01" db="EMBL/GenBank/DDBJ databases">
        <title>The chitinases involved in constricting ring structure development in the nematode-trapping fungus Drechslerella dactyloides.</title>
        <authorList>
            <person name="Wang R."/>
            <person name="Zhang L."/>
            <person name="Tang P."/>
            <person name="Li S."/>
            <person name="Liang L."/>
        </authorList>
    </citation>
    <scope>NUCLEOTIDE SEQUENCE</scope>
    <source>
        <strain evidence="8">YMF1.00031</strain>
    </source>
</reference>
<feature type="binding site" evidence="6">
    <location>
        <position position="92"/>
    </location>
    <ligand>
        <name>Mg(2+)</name>
        <dbReference type="ChEBI" id="CHEBI:18420"/>
        <label>1</label>
        <note>catalytic</note>
    </ligand>
</feature>
<evidence type="ECO:0000256" key="5">
    <source>
        <dbReference type="ARBA" id="ARBA00022842"/>
    </source>
</evidence>
<dbReference type="GO" id="GO:0008934">
    <property type="term" value="F:inositol monophosphate 1-phosphatase activity"/>
    <property type="evidence" value="ECO:0007669"/>
    <property type="project" value="InterPro"/>
</dbReference>
<dbReference type="InterPro" id="IPR000760">
    <property type="entry name" value="Inositol_monophosphatase-like"/>
</dbReference>